<dbReference type="Pfam" id="PF00643">
    <property type="entry name" value="zf-B_box"/>
    <property type="match status" value="1"/>
</dbReference>
<reference evidence="10" key="1">
    <citation type="submission" date="2025-08" db="UniProtKB">
        <authorList>
            <consortium name="RefSeq"/>
        </authorList>
    </citation>
    <scope>IDENTIFICATION</scope>
    <source>
        <tissue evidence="10">Sperm</tissue>
    </source>
</reference>
<dbReference type="PROSITE" id="PS50188">
    <property type="entry name" value="B302_SPRY"/>
    <property type="match status" value="2"/>
</dbReference>
<evidence type="ECO:0000256" key="3">
    <source>
        <dbReference type="ARBA" id="ARBA00022833"/>
    </source>
</evidence>
<gene>
    <name evidence="10" type="primary">LOC116957964</name>
</gene>
<evidence type="ECO:0000313" key="9">
    <source>
        <dbReference type="Proteomes" id="UP001318040"/>
    </source>
</evidence>
<evidence type="ECO:0000259" key="7">
    <source>
        <dbReference type="PROSITE" id="PS50119"/>
    </source>
</evidence>
<dbReference type="InterPro" id="IPR043136">
    <property type="entry name" value="B30.2/SPRY_sf"/>
</dbReference>
<dbReference type="SUPFAM" id="SSF57845">
    <property type="entry name" value="B-box zinc-binding domain"/>
    <property type="match status" value="1"/>
</dbReference>
<feature type="domain" description="B30.2/SPRY" evidence="8">
    <location>
        <begin position="462"/>
        <end position="661"/>
    </location>
</feature>
<feature type="region of interest" description="Disordered" evidence="6">
    <location>
        <begin position="464"/>
        <end position="490"/>
    </location>
</feature>
<name>A0AAJ7XK70_PETMA</name>
<feature type="coiled-coil region" evidence="5">
    <location>
        <begin position="96"/>
        <end position="203"/>
    </location>
</feature>
<dbReference type="AlphaFoldDB" id="A0AAJ7XK70"/>
<dbReference type="PANTHER" id="PTHR25465">
    <property type="entry name" value="B-BOX DOMAIN CONTAINING"/>
    <property type="match status" value="1"/>
</dbReference>
<dbReference type="PANTHER" id="PTHR25465:SF14">
    <property type="entry name" value="E3 UBIQUITIN-PROTEIN LIGASE TRIM65"/>
    <property type="match status" value="1"/>
</dbReference>
<evidence type="ECO:0000256" key="1">
    <source>
        <dbReference type="ARBA" id="ARBA00022723"/>
    </source>
</evidence>
<dbReference type="InterPro" id="IPR003879">
    <property type="entry name" value="Butyrophylin_SPRY"/>
</dbReference>
<protein>
    <submittedName>
        <fullName evidence="10">Tripartite motif-containing protein 14-like</fullName>
    </submittedName>
</protein>
<evidence type="ECO:0000256" key="2">
    <source>
        <dbReference type="ARBA" id="ARBA00022771"/>
    </source>
</evidence>
<dbReference type="InterPro" id="IPR001870">
    <property type="entry name" value="B30.2/SPRY"/>
</dbReference>
<evidence type="ECO:0000256" key="5">
    <source>
        <dbReference type="SAM" id="Coils"/>
    </source>
</evidence>
<dbReference type="InterPro" id="IPR003877">
    <property type="entry name" value="SPRY_dom"/>
</dbReference>
<keyword evidence="3" id="KW-0862">Zinc</keyword>
<dbReference type="Pfam" id="PF00622">
    <property type="entry name" value="SPRY"/>
    <property type="match status" value="2"/>
</dbReference>
<keyword evidence="2 4" id="KW-0863">Zinc-finger</keyword>
<dbReference type="Proteomes" id="UP001318040">
    <property type="component" value="Chromosome 68"/>
</dbReference>
<feature type="compositionally biased region" description="Basic and acidic residues" evidence="6">
    <location>
        <begin position="658"/>
        <end position="670"/>
    </location>
</feature>
<dbReference type="GO" id="GO:0008270">
    <property type="term" value="F:zinc ion binding"/>
    <property type="evidence" value="ECO:0007669"/>
    <property type="project" value="UniProtKB-KW"/>
</dbReference>
<dbReference type="InterPro" id="IPR006574">
    <property type="entry name" value="PRY"/>
</dbReference>
<dbReference type="SUPFAM" id="SSF49899">
    <property type="entry name" value="Concanavalin A-like lectins/glucanases"/>
    <property type="match status" value="2"/>
</dbReference>
<evidence type="ECO:0000259" key="8">
    <source>
        <dbReference type="PROSITE" id="PS50188"/>
    </source>
</evidence>
<accession>A0AAJ7XK70</accession>
<dbReference type="SMART" id="SM00449">
    <property type="entry name" value="SPRY"/>
    <property type="match status" value="2"/>
</dbReference>
<dbReference type="InterPro" id="IPR013320">
    <property type="entry name" value="ConA-like_dom_sf"/>
</dbReference>
<feature type="domain" description="B30.2/SPRY" evidence="8">
    <location>
        <begin position="242"/>
        <end position="444"/>
    </location>
</feature>
<dbReference type="RefSeq" id="XP_032836318.1">
    <property type="nucleotide sequence ID" value="XM_032980427.1"/>
</dbReference>
<dbReference type="Gene3D" id="2.60.120.920">
    <property type="match status" value="2"/>
</dbReference>
<dbReference type="KEGG" id="pmrn:116957964"/>
<feature type="region of interest" description="Disordered" evidence="6">
    <location>
        <begin position="645"/>
        <end position="670"/>
    </location>
</feature>
<sequence length="670" mass="74464">MAAAVVCDNCTDGHTPAVRTCVKCEMSYCARHARPHLENPRLSGHVLVAPIAILEERRCRQHRQEQIKFYCEQDDSLVCTVCTIAGEHRGHEVIPLENAQRTKQEAFRLEKTEREEKKTTAESRTKQLKRAYKRVQESLRGTKERISREFERRREQLTEEEREALERVDEEGRSVLSRIQADIARYESRARGLEQEINQLLAALAVQDPLSFLQAPVNERLRRSSVSQETQYYPAPVSHGLNLAKVISVGGVQTKLLPFLDGRSPTLDTNSAHDDLQISSDLRTATLSGVPQGRPHHPHRFERWSQALCSESFSSGQHYWEVDVGSARRCCRVGVAYGTIPRRGSDAECLLGESDVSWCLQKLGDSFSVLHGGVETSLSVPQPPPRVGVHLDWDAGLLSFYNADSMGPLHSFHHTFTQPLHPGLAVAAQPGAAETRTPWGSHHEETPRRLATCCSRSRFELLLSRPTGRTEPRGSGSNGRSPTLDTNSAHDDLQISSDLRTATLSGVPQGRPHHPHRFERWSQALCSESFSSGQHYWEVDVGSARRCCRVGVAYGTIPRRGSDAECLLGESDVSWCLQKLGDSFSVLHGGVETSLSVPQPPPRVGVHLDWDAGLLSFYNADSMEPLHSFHHTFTQPLHPGLAVAAQPGAAETRTPWGSHHEETPRGDVST</sequence>
<evidence type="ECO:0000256" key="4">
    <source>
        <dbReference type="PROSITE-ProRule" id="PRU00024"/>
    </source>
</evidence>
<keyword evidence="9" id="KW-1185">Reference proteome</keyword>
<dbReference type="PRINTS" id="PR01407">
    <property type="entry name" value="BUTYPHLNCDUF"/>
</dbReference>
<evidence type="ECO:0000256" key="6">
    <source>
        <dbReference type="SAM" id="MobiDB-lite"/>
    </source>
</evidence>
<dbReference type="SMART" id="SM00589">
    <property type="entry name" value="PRY"/>
    <property type="match status" value="2"/>
</dbReference>
<dbReference type="Gene3D" id="3.30.160.60">
    <property type="entry name" value="Classic Zinc Finger"/>
    <property type="match status" value="1"/>
</dbReference>
<feature type="compositionally biased region" description="Polar residues" evidence="6">
    <location>
        <begin position="478"/>
        <end position="487"/>
    </location>
</feature>
<dbReference type="Gene3D" id="4.10.830.40">
    <property type="match status" value="1"/>
</dbReference>
<evidence type="ECO:0000313" key="10">
    <source>
        <dbReference type="RefSeq" id="XP_032836318.1"/>
    </source>
</evidence>
<dbReference type="Pfam" id="PF13765">
    <property type="entry name" value="PRY"/>
    <property type="match status" value="2"/>
</dbReference>
<dbReference type="InterPro" id="IPR051051">
    <property type="entry name" value="E3_ubiq-ligase_TRIM/RNF"/>
</dbReference>
<proteinExistence type="predicted"/>
<organism evidence="9 10">
    <name type="scientific">Petromyzon marinus</name>
    <name type="common">Sea lamprey</name>
    <dbReference type="NCBI Taxonomy" id="7757"/>
    <lineage>
        <taxon>Eukaryota</taxon>
        <taxon>Metazoa</taxon>
        <taxon>Chordata</taxon>
        <taxon>Craniata</taxon>
        <taxon>Vertebrata</taxon>
        <taxon>Cyclostomata</taxon>
        <taxon>Hyperoartia</taxon>
        <taxon>Petromyzontiformes</taxon>
        <taxon>Petromyzontidae</taxon>
        <taxon>Petromyzon</taxon>
    </lineage>
</organism>
<keyword evidence="1" id="KW-0479">Metal-binding</keyword>
<feature type="domain" description="B box-type" evidence="7">
    <location>
        <begin position="54"/>
        <end position="96"/>
    </location>
</feature>
<keyword evidence="5" id="KW-0175">Coiled coil</keyword>
<dbReference type="PROSITE" id="PS50119">
    <property type="entry name" value="ZF_BBOX"/>
    <property type="match status" value="1"/>
</dbReference>
<dbReference type="GO" id="GO:0005737">
    <property type="term" value="C:cytoplasm"/>
    <property type="evidence" value="ECO:0007669"/>
    <property type="project" value="UniProtKB-ARBA"/>
</dbReference>
<dbReference type="CDD" id="cd19756">
    <property type="entry name" value="Bbox2"/>
    <property type="match status" value="1"/>
</dbReference>
<dbReference type="InterPro" id="IPR000315">
    <property type="entry name" value="Znf_B-box"/>
</dbReference>
<dbReference type="SMART" id="SM00336">
    <property type="entry name" value="BBOX"/>
    <property type="match status" value="2"/>
</dbReference>